<evidence type="ECO:0000256" key="3">
    <source>
        <dbReference type="ARBA" id="ARBA00022729"/>
    </source>
</evidence>
<dbReference type="Pfam" id="PF00497">
    <property type="entry name" value="SBP_bac_3"/>
    <property type="match status" value="1"/>
</dbReference>
<dbReference type="PANTHER" id="PTHR30085">
    <property type="entry name" value="AMINO ACID ABC TRANSPORTER PERMEASE"/>
    <property type="match status" value="1"/>
</dbReference>
<dbReference type="Proteomes" id="UP000451565">
    <property type="component" value="Unassembled WGS sequence"/>
</dbReference>
<gene>
    <name evidence="6" type="ORF">GEV47_15465</name>
</gene>
<evidence type="ECO:0000256" key="4">
    <source>
        <dbReference type="SAM" id="SignalP"/>
    </source>
</evidence>
<dbReference type="RefSeq" id="WP_153235704.1">
    <property type="nucleotide sequence ID" value="NZ_WINI01000008.1"/>
</dbReference>
<dbReference type="GO" id="GO:0030288">
    <property type="term" value="C:outer membrane-bounded periplasmic space"/>
    <property type="evidence" value="ECO:0007669"/>
    <property type="project" value="TreeGrafter"/>
</dbReference>
<dbReference type="Gene3D" id="3.40.190.10">
    <property type="entry name" value="Periplasmic binding protein-like II"/>
    <property type="match status" value="2"/>
</dbReference>
<feature type="chain" id="PRO_5032837855" evidence="4">
    <location>
        <begin position="26"/>
        <end position="303"/>
    </location>
</feature>
<reference evidence="6 7" key="1">
    <citation type="submission" date="2019-10" db="EMBL/GenBank/DDBJ databases">
        <title>Glaciimonas soli sp. nov., a psychrophilic bacterium isolated from the forest soil of a high elevation mountain in Taiwan.</title>
        <authorList>
            <person name="Wang L.-T."/>
            <person name="Shieh W.Y."/>
        </authorList>
    </citation>
    <scope>NUCLEOTIDE SEQUENCE [LARGE SCALE GENOMIC DNA]</scope>
    <source>
        <strain evidence="6 7">GS1</strain>
    </source>
</reference>
<dbReference type="SUPFAM" id="SSF53850">
    <property type="entry name" value="Periplasmic binding protein-like II"/>
    <property type="match status" value="1"/>
</dbReference>
<name>A0A843YRA7_9BURK</name>
<evidence type="ECO:0000313" key="7">
    <source>
        <dbReference type="Proteomes" id="UP000451565"/>
    </source>
</evidence>
<dbReference type="InterPro" id="IPR001638">
    <property type="entry name" value="Solute-binding_3/MltF_N"/>
</dbReference>
<proteinExistence type="inferred from homology"/>
<evidence type="ECO:0000313" key="6">
    <source>
        <dbReference type="EMBL" id="MQR02075.1"/>
    </source>
</evidence>
<feature type="signal peptide" evidence="4">
    <location>
        <begin position="1"/>
        <end position="25"/>
    </location>
</feature>
<comment type="caution">
    <text evidence="6">The sequence shown here is derived from an EMBL/GenBank/DDBJ whole genome shotgun (WGS) entry which is preliminary data.</text>
</comment>
<sequence>MKLKKIPTTALVIFFCSMLGWTAQAADLSGTLKKIKNDKVIVLGYRESSVPWSYIDSSTNKVVGYSHETALLIVDAIKQELGLPDLQVREIPITAQNRISLIQNGSIDLECNGTTNTAERRRQVALSDTFAITQTQLLTKKSSGVHDMSDLAGKTVVVTAGSTSERYMRTYVQQKHMDTNIVSAKDHSQAFLMLQSDRAAAFFMDRDVLSALLLKARDAADYVVTGRPQTKEALACMLRKDDPQFKALVDKTIAAMQTSGKAEKMYNRWFMSPIPPKGDVLNAPLSDAMRELYAHPNDRSFDE</sequence>
<evidence type="ECO:0000259" key="5">
    <source>
        <dbReference type="SMART" id="SM00062"/>
    </source>
</evidence>
<keyword evidence="3 4" id="KW-0732">Signal</keyword>
<dbReference type="PANTHER" id="PTHR30085:SF2">
    <property type="entry name" value="GLUTAMATE_ASPARTATE IMPORT SOLUTE-BINDING PROTEIN"/>
    <property type="match status" value="1"/>
</dbReference>
<feature type="domain" description="Solute-binding protein family 3/N-terminal" evidence="5">
    <location>
        <begin position="40"/>
        <end position="273"/>
    </location>
</feature>
<dbReference type="GO" id="GO:0006865">
    <property type="term" value="P:amino acid transport"/>
    <property type="evidence" value="ECO:0007669"/>
    <property type="project" value="TreeGrafter"/>
</dbReference>
<dbReference type="OrthoDB" id="7240770at2"/>
<accession>A0A843YRA7</accession>
<keyword evidence="7" id="KW-1185">Reference proteome</keyword>
<dbReference type="AlphaFoldDB" id="A0A843YRA7"/>
<evidence type="ECO:0000256" key="2">
    <source>
        <dbReference type="ARBA" id="ARBA00022448"/>
    </source>
</evidence>
<comment type="similarity">
    <text evidence="1">Belongs to the bacterial solute-binding protein 3 family.</text>
</comment>
<organism evidence="6 7">
    <name type="scientific">Glaciimonas soli</name>
    <dbReference type="NCBI Taxonomy" id="2590999"/>
    <lineage>
        <taxon>Bacteria</taxon>
        <taxon>Pseudomonadati</taxon>
        <taxon>Pseudomonadota</taxon>
        <taxon>Betaproteobacteria</taxon>
        <taxon>Burkholderiales</taxon>
        <taxon>Oxalobacteraceae</taxon>
        <taxon>Glaciimonas</taxon>
    </lineage>
</organism>
<keyword evidence="2" id="KW-0813">Transport</keyword>
<dbReference type="InterPro" id="IPR051455">
    <property type="entry name" value="Bact_solute-bind_prot3"/>
</dbReference>
<dbReference type="SMART" id="SM00062">
    <property type="entry name" value="PBPb"/>
    <property type="match status" value="1"/>
</dbReference>
<dbReference type="GO" id="GO:0005576">
    <property type="term" value="C:extracellular region"/>
    <property type="evidence" value="ECO:0007669"/>
    <property type="project" value="TreeGrafter"/>
</dbReference>
<evidence type="ECO:0000256" key="1">
    <source>
        <dbReference type="ARBA" id="ARBA00010333"/>
    </source>
</evidence>
<dbReference type="CDD" id="cd13688">
    <property type="entry name" value="PBP2_GltI_DEBP"/>
    <property type="match status" value="1"/>
</dbReference>
<dbReference type="EMBL" id="WINI01000008">
    <property type="protein sequence ID" value="MQR02075.1"/>
    <property type="molecule type" value="Genomic_DNA"/>
</dbReference>
<protein>
    <submittedName>
        <fullName evidence="6">Transporter substrate-binding domain-containing protein</fullName>
    </submittedName>
</protein>